<dbReference type="Proteomes" id="UP000593906">
    <property type="component" value="Chromosome 3"/>
</dbReference>
<reference evidence="1 2" key="1">
    <citation type="submission" date="2019-09" db="EMBL/GenBank/DDBJ databases">
        <title>Consistent, comparative and evidence-based genome assembly and annotation for Cryptosporidium parvum, C. hominis and C. tyzzeri.</title>
        <authorList>
            <person name="Baptista R.P."/>
            <person name="Li Y."/>
            <person name="Sateriale A."/>
            <person name="Ansell B."/>
            <person name="Jex A."/>
            <person name="Sanders M."/>
            <person name="Brooks K."/>
            <person name="Tracey A."/>
            <person name="Berriman M."/>
            <person name="Striepen B."/>
            <person name="Cotton J.A."/>
            <person name="Kissinger J.C."/>
        </authorList>
    </citation>
    <scope>NUCLEOTIDE SEQUENCE [LARGE SCALE GENOMIC DNA]</scope>
    <source>
        <strain evidence="1 2">IOWA-ATCC</strain>
    </source>
</reference>
<proteinExistence type="predicted"/>
<evidence type="ECO:0000313" key="2">
    <source>
        <dbReference type="Proteomes" id="UP000593906"/>
    </source>
</evidence>
<organism evidence="1 2">
    <name type="scientific">Cryptosporidium parvum</name>
    <dbReference type="NCBI Taxonomy" id="5807"/>
    <lineage>
        <taxon>Eukaryota</taxon>
        <taxon>Sar</taxon>
        <taxon>Alveolata</taxon>
        <taxon>Apicomplexa</taxon>
        <taxon>Conoidasida</taxon>
        <taxon>Coccidia</taxon>
        <taxon>Eucoccidiorida</taxon>
        <taxon>Eimeriorina</taxon>
        <taxon>Cryptosporidiidae</taxon>
        <taxon>Cryptosporidium</taxon>
    </lineage>
</organism>
<gene>
    <name evidence="1" type="ORF">CPATCC_001253</name>
</gene>
<protein>
    <recommendedName>
        <fullName evidence="3">RRM Nup35-type domain-containing protein</fullName>
    </recommendedName>
</protein>
<dbReference type="EMBL" id="CP044420">
    <property type="protein sequence ID" value="QOY42602.1"/>
    <property type="molecule type" value="Genomic_DNA"/>
</dbReference>
<accession>A0A7S7LJH6</accession>
<evidence type="ECO:0000313" key="1">
    <source>
        <dbReference type="EMBL" id="QOY42602.1"/>
    </source>
</evidence>
<name>A0A7S7LJH6_CRYPV</name>
<dbReference type="VEuPathDB" id="CryptoDB:CPATCC_0033490"/>
<dbReference type="AlphaFoldDB" id="A0A7S7LJH6"/>
<evidence type="ECO:0008006" key="3">
    <source>
        <dbReference type="Google" id="ProtNLM"/>
    </source>
</evidence>
<sequence>MSRELLIPRERFEVTSEQKFTNYAAGENLDSIKSEDWVIISGFPRHLISLIRPKLEYEIGPIDHWINGYVKEGHDIYFVSFRNNKILQKSLQFNETMVFGNLILICPCFDNISTEISKIEEVAIPKEEYYNHSNIKIQIC</sequence>